<protein>
    <submittedName>
        <fullName evidence="8">Radical SAM protein</fullName>
    </submittedName>
</protein>
<comment type="similarity">
    <text evidence="6">Belongs to the radical SAM superfamily. Anaerobic sulfatase-maturating enzyme family.</text>
</comment>
<dbReference type="Gene3D" id="3.20.20.70">
    <property type="entry name" value="Aldolase class I"/>
    <property type="match status" value="1"/>
</dbReference>
<name>A0A518RHS8_9SPHN</name>
<dbReference type="GO" id="GO:0051536">
    <property type="term" value="F:iron-sulfur cluster binding"/>
    <property type="evidence" value="ECO:0007669"/>
    <property type="project" value="UniProtKB-KW"/>
</dbReference>
<dbReference type="KEGG" id="ssua:FPZ54_14000"/>
<keyword evidence="2" id="KW-0949">S-adenosyl-L-methionine</keyword>
<dbReference type="InterPro" id="IPR023867">
    <property type="entry name" value="Sulphatase_maturase_rSAM"/>
</dbReference>
<dbReference type="GO" id="GO:0016491">
    <property type="term" value="F:oxidoreductase activity"/>
    <property type="evidence" value="ECO:0007669"/>
    <property type="project" value="InterPro"/>
</dbReference>
<dbReference type="Pfam" id="PF04055">
    <property type="entry name" value="Radical_SAM"/>
    <property type="match status" value="1"/>
</dbReference>
<evidence type="ECO:0000259" key="7">
    <source>
        <dbReference type="Pfam" id="PF04055"/>
    </source>
</evidence>
<dbReference type="Proteomes" id="UP000318055">
    <property type="component" value="Chromosome"/>
</dbReference>
<dbReference type="InterPro" id="IPR058240">
    <property type="entry name" value="rSAM_sf"/>
</dbReference>
<keyword evidence="9" id="KW-1185">Reference proteome</keyword>
<reference evidence="8 9" key="1">
    <citation type="submission" date="2019-07" db="EMBL/GenBank/DDBJ databases">
        <title>Sphingomonas alkalisoli sp. nov., isolated from rhizosphere soil of Suaedae salsa.</title>
        <authorList>
            <person name="Zhang H."/>
            <person name="Xu L."/>
            <person name="Zhang J.-X."/>
            <person name="Sun J.-Q."/>
        </authorList>
    </citation>
    <scope>NUCLEOTIDE SEQUENCE [LARGE SCALE GENOMIC DNA]</scope>
    <source>
        <strain evidence="8 9">XS-10</strain>
    </source>
</reference>
<dbReference type="SUPFAM" id="SSF102114">
    <property type="entry name" value="Radical SAM enzymes"/>
    <property type="match status" value="1"/>
</dbReference>
<evidence type="ECO:0000256" key="5">
    <source>
        <dbReference type="ARBA" id="ARBA00023014"/>
    </source>
</evidence>
<evidence type="ECO:0000256" key="2">
    <source>
        <dbReference type="ARBA" id="ARBA00022691"/>
    </source>
</evidence>
<dbReference type="SFLD" id="SFLDG01067">
    <property type="entry name" value="SPASM/twitch_domain_containing"/>
    <property type="match status" value="1"/>
</dbReference>
<evidence type="ECO:0000256" key="6">
    <source>
        <dbReference type="ARBA" id="ARBA00023601"/>
    </source>
</evidence>
<dbReference type="EMBL" id="CP042239">
    <property type="protein sequence ID" value="QDX27003.1"/>
    <property type="molecule type" value="Genomic_DNA"/>
</dbReference>
<keyword evidence="3" id="KW-0479">Metal-binding</keyword>
<evidence type="ECO:0000313" key="8">
    <source>
        <dbReference type="EMBL" id="QDX27003.1"/>
    </source>
</evidence>
<dbReference type="OrthoDB" id="9810775at2"/>
<dbReference type="PANTHER" id="PTHR43273:SF3">
    <property type="entry name" value="ANAEROBIC SULFATASE-MATURATING ENZYME HOMOLOG ASLB-RELATED"/>
    <property type="match status" value="1"/>
</dbReference>
<evidence type="ECO:0000256" key="1">
    <source>
        <dbReference type="ARBA" id="ARBA00001966"/>
    </source>
</evidence>
<accession>A0A518RHS8</accession>
<feature type="domain" description="Radical SAM core" evidence="7">
    <location>
        <begin position="99"/>
        <end position="235"/>
    </location>
</feature>
<keyword evidence="4" id="KW-0408">Iron</keyword>
<dbReference type="InterPro" id="IPR013785">
    <property type="entry name" value="Aldolase_TIM"/>
</dbReference>
<dbReference type="SFLD" id="SFLDG01384">
    <property type="entry name" value="thioether_bond_formation_requi"/>
    <property type="match status" value="1"/>
</dbReference>
<keyword evidence="5" id="KW-0411">Iron-sulfur</keyword>
<dbReference type="SFLD" id="SFLDS00029">
    <property type="entry name" value="Radical_SAM"/>
    <property type="match status" value="1"/>
</dbReference>
<dbReference type="PANTHER" id="PTHR43273">
    <property type="entry name" value="ANAEROBIC SULFATASE-MATURATING ENZYME HOMOLOG ASLB-RELATED"/>
    <property type="match status" value="1"/>
</dbReference>
<comment type="cofactor">
    <cofactor evidence="1">
        <name>[4Fe-4S] cluster</name>
        <dbReference type="ChEBI" id="CHEBI:49883"/>
    </cofactor>
</comment>
<dbReference type="CDD" id="cd01335">
    <property type="entry name" value="Radical_SAM"/>
    <property type="match status" value="1"/>
</dbReference>
<dbReference type="AlphaFoldDB" id="A0A518RHS8"/>
<dbReference type="GO" id="GO:0046872">
    <property type="term" value="F:metal ion binding"/>
    <property type="evidence" value="ECO:0007669"/>
    <property type="project" value="UniProtKB-KW"/>
</dbReference>
<dbReference type="InterPro" id="IPR007197">
    <property type="entry name" value="rSAM"/>
</dbReference>
<gene>
    <name evidence="8" type="ORF">FPZ54_14000</name>
</gene>
<organism evidence="8 9">
    <name type="scientific">Sphingomonas suaedae</name>
    <dbReference type="NCBI Taxonomy" id="2599297"/>
    <lineage>
        <taxon>Bacteria</taxon>
        <taxon>Pseudomonadati</taxon>
        <taxon>Pseudomonadota</taxon>
        <taxon>Alphaproteobacteria</taxon>
        <taxon>Sphingomonadales</taxon>
        <taxon>Sphingomonadaceae</taxon>
        <taxon>Sphingomonas</taxon>
    </lineage>
</organism>
<dbReference type="SFLD" id="SFLDG01386">
    <property type="entry name" value="main_SPASM_domain-containing"/>
    <property type="match status" value="1"/>
</dbReference>
<sequence>MATLVEEQSHHVHDGEAVPPLRQRALNGCSLVTDRAGRFLLGAPDFAKRLRDRRPSAADKVLLEAHGLWPRSQLEQLAARFAAQRRQCAAGPLDYLILVPTLRCNLSCSYCQVSRAALDASGHDWTPDTLAQVLTLVRGLEAPTVKIEFQGGEPTLRPDLIRAVMNAVPDGVEASFVICTNLQRLDADLLALFDRPDVQISTSLDGAADVHARQRHGERDAITPFLANLDLVLRRYGPGKVSALPTVDPVAPPVIETLVEAFVARGFTSIYLRPINYQGFARKRHPRAIEVGAAWRDYHTAFIRHLIERNWADRSQLIEESYFSLLLRRIFRPGEDRHVDLRSPNPMGRDYIVIDHDGLAYPSDEARMLTRAGVIDLAIGTAANWDTPARAALEAAATNADNPDCEHCVYQPFCGRDIFDDLSRYGTIALPRPDTDFCRRHLDLFDLAFELIHDTDPVVQYSLRRWLGLPGDDLTLGHPA</sequence>
<evidence type="ECO:0000313" key="9">
    <source>
        <dbReference type="Proteomes" id="UP000318055"/>
    </source>
</evidence>
<dbReference type="RefSeq" id="WP_145848157.1">
    <property type="nucleotide sequence ID" value="NZ_CP042239.1"/>
</dbReference>
<proteinExistence type="inferred from homology"/>
<evidence type="ECO:0000256" key="4">
    <source>
        <dbReference type="ARBA" id="ARBA00023004"/>
    </source>
</evidence>
<evidence type="ECO:0000256" key="3">
    <source>
        <dbReference type="ARBA" id="ARBA00022723"/>
    </source>
</evidence>